<evidence type="ECO:0000256" key="6">
    <source>
        <dbReference type="ARBA" id="ARBA00023157"/>
    </source>
</evidence>
<dbReference type="PROSITE" id="PS51125">
    <property type="entry name" value="NHL"/>
    <property type="match status" value="3"/>
</dbReference>
<evidence type="ECO:0000313" key="11">
    <source>
        <dbReference type="Proteomes" id="UP001597201"/>
    </source>
</evidence>
<dbReference type="SUPFAM" id="SSF101898">
    <property type="entry name" value="NHL repeat"/>
    <property type="match status" value="1"/>
</dbReference>
<evidence type="ECO:0000256" key="1">
    <source>
        <dbReference type="ARBA" id="ARBA00001947"/>
    </source>
</evidence>
<evidence type="ECO:0000313" key="10">
    <source>
        <dbReference type="EMBL" id="MFD1315168.1"/>
    </source>
</evidence>
<feature type="repeat" description="NHL" evidence="9">
    <location>
        <begin position="201"/>
        <end position="240"/>
    </location>
</feature>
<dbReference type="Gene3D" id="2.120.10.30">
    <property type="entry name" value="TolB, C-terminal domain"/>
    <property type="match status" value="1"/>
</dbReference>
<dbReference type="RefSeq" id="WP_377177090.1">
    <property type="nucleotide sequence ID" value="NZ_JBHTMY010000002.1"/>
</dbReference>
<accession>A0ABW3Y128</accession>
<dbReference type="GO" id="GO:0016829">
    <property type="term" value="F:lyase activity"/>
    <property type="evidence" value="ECO:0007669"/>
    <property type="project" value="UniProtKB-KW"/>
</dbReference>
<organism evidence="10 11">
    <name type="scientific">Namhaeicola litoreus</name>
    <dbReference type="NCBI Taxonomy" id="1052145"/>
    <lineage>
        <taxon>Bacteria</taxon>
        <taxon>Pseudomonadati</taxon>
        <taxon>Bacteroidota</taxon>
        <taxon>Flavobacteriia</taxon>
        <taxon>Flavobacteriales</taxon>
        <taxon>Flavobacteriaceae</taxon>
        <taxon>Namhaeicola</taxon>
    </lineage>
</organism>
<feature type="repeat" description="NHL" evidence="9">
    <location>
        <begin position="114"/>
        <end position="142"/>
    </location>
</feature>
<dbReference type="InterPro" id="IPR011042">
    <property type="entry name" value="6-blade_b-propeller_TolB-like"/>
</dbReference>
<protein>
    <recommendedName>
        <fullName evidence="2">peptidylamidoglycolate lyase</fullName>
        <ecNumber evidence="2">4.3.2.5</ecNumber>
    </recommendedName>
</protein>
<keyword evidence="7" id="KW-0325">Glycoprotein</keyword>
<keyword evidence="4" id="KW-0732">Signal</keyword>
<evidence type="ECO:0000256" key="2">
    <source>
        <dbReference type="ARBA" id="ARBA00012343"/>
    </source>
</evidence>
<gene>
    <name evidence="10" type="ORF">ACFQ39_06025</name>
</gene>
<comment type="caution">
    <text evidence="10">The sequence shown here is derived from an EMBL/GenBank/DDBJ whole genome shotgun (WGS) entry which is preliminary data.</text>
</comment>
<evidence type="ECO:0000256" key="9">
    <source>
        <dbReference type="PROSITE-ProRule" id="PRU00504"/>
    </source>
</evidence>
<dbReference type="Proteomes" id="UP001597201">
    <property type="component" value="Unassembled WGS sequence"/>
</dbReference>
<keyword evidence="5" id="KW-0677">Repeat</keyword>
<dbReference type="EC" id="4.3.2.5" evidence="2"/>
<evidence type="ECO:0000256" key="4">
    <source>
        <dbReference type="ARBA" id="ARBA00022729"/>
    </source>
</evidence>
<dbReference type="PANTHER" id="PTHR10680">
    <property type="entry name" value="PEPTIDYL-GLYCINE ALPHA-AMIDATING MONOOXYGENASE"/>
    <property type="match status" value="1"/>
</dbReference>
<keyword evidence="6" id="KW-1015">Disulfide bond</keyword>
<proteinExistence type="predicted"/>
<evidence type="ECO:0000256" key="3">
    <source>
        <dbReference type="ARBA" id="ARBA00022723"/>
    </source>
</evidence>
<dbReference type="Pfam" id="PF01436">
    <property type="entry name" value="NHL"/>
    <property type="match status" value="3"/>
</dbReference>
<dbReference type="PRINTS" id="PR00790">
    <property type="entry name" value="PAMONOXGNASE"/>
</dbReference>
<dbReference type="InterPro" id="IPR001258">
    <property type="entry name" value="NHL_repeat"/>
</dbReference>
<name>A0ABW3Y128_9FLAO</name>
<reference evidence="11" key="1">
    <citation type="journal article" date="2019" name="Int. J. Syst. Evol. Microbiol.">
        <title>The Global Catalogue of Microorganisms (GCM) 10K type strain sequencing project: providing services to taxonomists for standard genome sequencing and annotation.</title>
        <authorList>
            <consortium name="The Broad Institute Genomics Platform"/>
            <consortium name="The Broad Institute Genome Sequencing Center for Infectious Disease"/>
            <person name="Wu L."/>
            <person name="Ma J."/>
        </authorList>
    </citation>
    <scope>NUCLEOTIDE SEQUENCE [LARGE SCALE GENOMIC DNA]</scope>
    <source>
        <strain evidence="11">CCUG 61485</strain>
    </source>
</reference>
<dbReference type="CDD" id="cd14958">
    <property type="entry name" value="NHL_PAL_like"/>
    <property type="match status" value="1"/>
</dbReference>
<evidence type="ECO:0000256" key="8">
    <source>
        <dbReference type="ARBA" id="ARBA00023239"/>
    </source>
</evidence>
<evidence type="ECO:0000256" key="5">
    <source>
        <dbReference type="ARBA" id="ARBA00022737"/>
    </source>
</evidence>
<keyword evidence="11" id="KW-1185">Reference proteome</keyword>
<keyword evidence="3" id="KW-0479">Metal-binding</keyword>
<keyword evidence="8 10" id="KW-0456">Lyase</keyword>
<dbReference type="PROSITE" id="PS51257">
    <property type="entry name" value="PROKAR_LIPOPROTEIN"/>
    <property type="match status" value="1"/>
</dbReference>
<evidence type="ECO:0000256" key="7">
    <source>
        <dbReference type="ARBA" id="ARBA00023180"/>
    </source>
</evidence>
<dbReference type="InterPro" id="IPR000720">
    <property type="entry name" value="PHM/PAL"/>
</dbReference>
<sequence length="341" mass="38478">MEFKRNTLLYFLVAFLILGCKNNDKNKPDQASKIVEAYILVKDWPKLPDNFILGSPTGLGLDSKGNIIAFHRSGRVWETNPISHLPLITENTISTIDSKTGEILNAWGNDLFIMPHGLEVDQHDNIWVTDCGLHQVFKFDADGNLLLTLGEAKVPGNDAGHFNLPTDVAVSADGSFYVSDGYGNSRVVKFSKDGTYLFEWGKFGNKEGEFNIPHGIDLDKNGNVYVADRENNRIQKFDGEGNFNAVWHNEITEQLYSVMIDNKRNHVFGIDYMTVNDTVVKGSDIFRFDLELNLQLQFGRTGFYDGPISRYHDIQIDNEGNIYVGDILGNQIQKFRLKTSK</sequence>
<feature type="repeat" description="NHL" evidence="9">
    <location>
        <begin position="154"/>
        <end position="193"/>
    </location>
</feature>
<dbReference type="EMBL" id="JBHTMY010000002">
    <property type="protein sequence ID" value="MFD1315168.1"/>
    <property type="molecule type" value="Genomic_DNA"/>
</dbReference>
<comment type="cofactor">
    <cofactor evidence="1">
        <name>Zn(2+)</name>
        <dbReference type="ChEBI" id="CHEBI:29105"/>
    </cofactor>
</comment>